<dbReference type="FunFam" id="3.40.50.1000:FF:000037">
    <property type="entry name" value="D,D-heptose 1,7-bisphosphate phosphatase"/>
    <property type="match status" value="1"/>
</dbReference>
<feature type="site" description="Stabilizes the phosphoryl group" evidence="12">
    <location>
        <position position="50"/>
    </location>
</feature>
<evidence type="ECO:0000256" key="10">
    <source>
        <dbReference type="PIRSR" id="PIRSR004682-1"/>
    </source>
</evidence>
<feature type="binding site" evidence="13">
    <location>
        <position position="99"/>
    </location>
    <ligand>
        <name>Zn(2+)</name>
        <dbReference type="ChEBI" id="CHEBI:29105"/>
    </ligand>
</feature>
<dbReference type="PANTHER" id="PTHR42891:SF1">
    <property type="entry name" value="D-GLYCERO-BETA-D-MANNO-HEPTOSE-1,7-BISPHOSPHATE 7-PHOSPHATASE"/>
    <property type="match status" value="1"/>
</dbReference>
<feature type="active site" description="Nucleophile" evidence="10">
    <location>
        <position position="8"/>
    </location>
</feature>
<evidence type="ECO:0000256" key="3">
    <source>
        <dbReference type="ARBA" id="ARBA00022723"/>
    </source>
</evidence>
<reference evidence="14 15" key="1">
    <citation type="submission" date="2016-10" db="EMBL/GenBank/DDBJ databases">
        <authorList>
            <person name="de Groot N.N."/>
        </authorList>
    </citation>
    <scope>NUCLEOTIDE SEQUENCE [LARGE SCALE GENOMIC DNA]</scope>
    <source>
        <strain evidence="14 15">EP1-55-1</strain>
    </source>
</reference>
<dbReference type="NCBIfam" id="TIGR01662">
    <property type="entry name" value="HAD-SF-IIIA"/>
    <property type="match status" value="1"/>
</dbReference>
<feature type="binding site" evidence="13">
    <location>
        <position position="101"/>
    </location>
    <ligand>
        <name>Zn(2+)</name>
        <dbReference type="ChEBI" id="CHEBI:29105"/>
    </ligand>
</feature>
<evidence type="ECO:0000256" key="13">
    <source>
        <dbReference type="PIRSR" id="PIRSR004682-4"/>
    </source>
</evidence>
<feature type="binding site" evidence="13">
    <location>
        <position position="8"/>
    </location>
    <ligand>
        <name>Mg(2+)</name>
        <dbReference type="ChEBI" id="CHEBI:18420"/>
    </ligand>
</feature>
<feature type="binding site" evidence="13">
    <location>
        <position position="129"/>
    </location>
    <ligand>
        <name>Mg(2+)</name>
        <dbReference type="ChEBI" id="CHEBI:18420"/>
    </ligand>
</feature>
<feature type="site" description="Contributes to substrate recognition" evidence="12">
    <location>
        <position position="102"/>
    </location>
</feature>
<dbReference type="InterPro" id="IPR006549">
    <property type="entry name" value="HAD-SF_hydro_IIIA"/>
</dbReference>
<dbReference type="OrthoDB" id="9814110at2"/>
<organism evidence="14 15">
    <name type="scientific">Hydrogenimonas thermophila</name>
    <dbReference type="NCBI Taxonomy" id="223786"/>
    <lineage>
        <taxon>Bacteria</taxon>
        <taxon>Pseudomonadati</taxon>
        <taxon>Campylobacterota</taxon>
        <taxon>Epsilonproteobacteria</taxon>
        <taxon>Campylobacterales</taxon>
        <taxon>Hydrogenimonadaceae</taxon>
        <taxon>Hydrogenimonas</taxon>
    </lineage>
</organism>
<evidence type="ECO:0000256" key="4">
    <source>
        <dbReference type="ARBA" id="ARBA00022801"/>
    </source>
</evidence>
<dbReference type="AlphaFoldDB" id="A0A1I5S732"/>
<evidence type="ECO:0000256" key="11">
    <source>
        <dbReference type="PIRSR" id="PIRSR004682-2"/>
    </source>
</evidence>
<keyword evidence="15" id="KW-1185">Reference proteome</keyword>
<feature type="binding site" evidence="13">
    <location>
        <position position="10"/>
    </location>
    <ligand>
        <name>Mg(2+)</name>
        <dbReference type="ChEBI" id="CHEBI:18420"/>
    </ligand>
</feature>
<keyword evidence="4 9" id="KW-0378">Hydrolase</keyword>
<dbReference type="EMBL" id="FOXB01000031">
    <property type="protein sequence ID" value="SFP66056.1"/>
    <property type="molecule type" value="Genomic_DNA"/>
</dbReference>
<evidence type="ECO:0000256" key="6">
    <source>
        <dbReference type="ARBA" id="ARBA00023277"/>
    </source>
</evidence>
<feature type="binding site" evidence="11">
    <location>
        <begin position="50"/>
        <end position="53"/>
    </location>
    <ligand>
        <name>substrate</name>
    </ligand>
</feature>
<dbReference type="InterPro" id="IPR006543">
    <property type="entry name" value="Histidinol-phos"/>
</dbReference>
<dbReference type="Proteomes" id="UP000199227">
    <property type="component" value="Unassembled WGS sequence"/>
</dbReference>
<evidence type="ECO:0000313" key="15">
    <source>
        <dbReference type="Proteomes" id="UP000199227"/>
    </source>
</evidence>
<dbReference type="InterPro" id="IPR036412">
    <property type="entry name" value="HAD-like_sf"/>
</dbReference>
<dbReference type="RefSeq" id="WP_092913253.1">
    <property type="nucleotide sequence ID" value="NZ_FOXB01000031.1"/>
</dbReference>
<evidence type="ECO:0000256" key="1">
    <source>
        <dbReference type="ARBA" id="ARBA00004496"/>
    </source>
</evidence>
<proteinExistence type="inferred from homology"/>
<keyword evidence="6 9" id="KW-0119">Carbohydrate metabolism</keyword>
<feature type="active site" description="Proton donor" evidence="10">
    <location>
        <position position="10"/>
    </location>
</feature>
<dbReference type="InterPro" id="IPR023214">
    <property type="entry name" value="HAD_sf"/>
</dbReference>
<dbReference type="EC" id="3.1.3.-" evidence="9"/>
<evidence type="ECO:0000256" key="8">
    <source>
        <dbReference type="ARBA" id="ARBA00061616"/>
    </source>
</evidence>
<dbReference type="GO" id="GO:0046872">
    <property type="term" value="F:metal ion binding"/>
    <property type="evidence" value="ECO:0007669"/>
    <property type="project" value="UniProtKB-KW"/>
</dbReference>
<feature type="binding site" evidence="11">
    <location>
        <begin position="8"/>
        <end position="10"/>
    </location>
    <ligand>
        <name>substrate</name>
    </ligand>
</feature>
<dbReference type="NCBIfam" id="TIGR00213">
    <property type="entry name" value="GmhB_yaeD"/>
    <property type="match status" value="1"/>
</dbReference>
<evidence type="ECO:0000256" key="2">
    <source>
        <dbReference type="ARBA" id="ARBA00022490"/>
    </source>
</evidence>
<evidence type="ECO:0000313" key="14">
    <source>
        <dbReference type="EMBL" id="SFP66056.1"/>
    </source>
</evidence>
<feature type="binding site" evidence="11">
    <location>
        <position position="129"/>
    </location>
    <ligand>
        <name>substrate</name>
    </ligand>
</feature>
<feature type="binding site" evidence="13">
    <location>
        <position position="128"/>
    </location>
    <ligand>
        <name>Mg(2+)</name>
        <dbReference type="ChEBI" id="CHEBI:18420"/>
    </ligand>
</feature>
<keyword evidence="13" id="KW-0460">Magnesium</keyword>
<dbReference type="Gene3D" id="3.40.50.1000">
    <property type="entry name" value="HAD superfamily/HAD-like"/>
    <property type="match status" value="1"/>
</dbReference>
<dbReference type="InterPro" id="IPR004446">
    <property type="entry name" value="Heptose_bisP_phosphatase"/>
</dbReference>
<dbReference type="Pfam" id="PF13242">
    <property type="entry name" value="Hydrolase_like"/>
    <property type="match status" value="1"/>
</dbReference>
<feature type="binding site" evidence="13">
    <location>
        <position position="91"/>
    </location>
    <ligand>
        <name>Zn(2+)</name>
        <dbReference type="ChEBI" id="CHEBI:29105"/>
    </ligand>
</feature>
<evidence type="ECO:0000256" key="9">
    <source>
        <dbReference type="PIRNR" id="PIRNR004682"/>
    </source>
</evidence>
<comment type="cofactor">
    <cofactor evidence="13">
        <name>Mg(2+)</name>
        <dbReference type="ChEBI" id="CHEBI:18420"/>
    </cofactor>
</comment>
<dbReference type="GO" id="GO:0005975">
    <property type="term" value="P:carbohydrate metabolic process"/>
    <property type="evidence" value="ECO:0007669"/>
    <property type="project" value="InterPro"/>
</dbReference>
<keyword evidence="3 13" id="KW-0479">Metal-binding</keyword>
<evidence type="ECO:0000256" key="7">
    <source>
        <dbReference type="ARBA" id="ARBA00031828"/>
    </source>
</evidence>
<dbReference type="GO" id="GO:0016791">
    <property type="term" value="F:phosphatase activity"/>
    <property type="evidence" value="ECO:0007669"/>
    <property type="project" value="InterPro"/>
</dbReference>
<evidence type="ECO:0000256" key="5">
    <source>
        <dbReference type="ARBA" id="ARBA00022833"/>
    </source>
</evidence>
<dbReference type="NCBIfam" id="NF006506">
    <property type="entry name" value="PRK08942.1"/>
    <property type="match status" value="1"/>
</dbReference>
<protein>
    <recommendedName>
        <fullName evidence="7 9">D,D-heptose 1,7-bisphosphate phosphatase</fullName>
        <ecNumber evidence="9">3.1.3.-</ecNumber>
    </recommendedName>
</protein>
<comment type="subcellular location">
    <subcellularLocation>
        <location evidence="1 9">Cytoplasm</location>
    </subcellularLocation>
</comment>
<dbReference type="GO" id="GO:0005737">
    <property type="term" value="C:cytoplasm"/>
    <property type="evidence" value="ECO:0007669"/>
    <property type="project" value="UniProtKB-SubCell"/>
</dbReference>
<name>A0A1I5S732_9BACT</name>
<keyword evidence="2 9" id="KW-0963">Cytoplasm</keyword>
<comment type="similarity">
    <text evidence="8 9">Belongs to the gmhB family.</text>
</comment>
<feature type="binding site" evidence="11">
    <location>
        <begin position="16"/>
        <end position="19"/>
    </location>
    <ligand>
        <name>substrate</name>
    </ligand>
</feature>
<accession>A0A1I5S732</accession>
<feature type="site" description="Stabilizes the phosphoryl group" evidence="12">
    <location>
        <position position="103"/>
    </location>
</feature>
<gene>
    <name evidence="14" type="ORF">SAMN05216234_13110</name>
</gene>
<dbReference type="CDD" id="cd07503">
    <property type="entry name" value="HAD_HisB-N"/>
    <property type="match status" value="1"/>
</dbReference>
<keyword evidence="5 13" id="KW-0862">Zinc</keyword>
<dbReference type="PIRSF" id="PIRSF004682">
    <property type="entry name" value="GmhB"/>
    <property type="match status" value="1"/>
</dbReference>
<evidence type="ECO:0000256" key="12">
    <source>
        <dbReference type="PIRSR" id="PIRSR004682-3"/>
    </source>
</evidence>
<dbReference type="NCBIfam" id="TIGR01656">
    <property type="entry name" value="Histidinol-ppas"/>
    <property type="match status" value="1"/>
</dbReference>
<dbReference type="SUPFAM" id="SSF56784">
    <property type="entry name" value="HAD-like"/>
    <property type="match status" value="1"/>
</dbReference>
<sequence length="161" mass="18325">MKKALFLDRDGVINIDHGYVGKIEDFEFVDGILDFIKSAQKKGYLPIVVTNQSGIGRGYYSLEDFEKLTDWMLKKMRQAGIQIDRSHVFHCPHSPDAGCNCRKPMPGMLLEAKKRFNIDMKNSWMIGDKPSDIEAAKNAGVGNTYLTEKNRKLELKELHGF</sequence>
<feature type="binding site" evidence="11">
    <location>
        <begin position="102"/>
        <end position="103"/>
    </location>
    <ligand>
        <name>substrate</name>
    </ligand>
</feature>
<dbReference type="STRING" id="223786.SAMN05216234_13110"/>
<feature type="binding site" evidence="13">
    <location>
        <position position="93"/>
    </location>
    <ligand>
        <name>Zn(2+)</name>
        <dbReference type="ChEBI" id="CHEBI:29105"/>
    </ligand>
</feature>
<dbReference type="PANTHER" id="PTHR42891">
    <property type="entry name" value="D-GLYCERO-BETA-D-MANNO-HEPTOSE-1,7-BISPHOSPHATE 7-PHOSPHATASE"/>
    <property type="match status" value="1"/>
</dbReference>
<comment type="cofactor">
    <cofactor evidence="13">
        <name>Zn(2+)</name>
        <dbReference type="ChEBI" id="CHEBI:29105"/>
    </cofactor>
</comment>